<feature type="transmembrane region" description="Helical" evidence="7">
    <location>
        <begin position="230"/>
        <end position="247"/>
    </location>
</feature>
<feature type="transmembrane region" description="Helical" evidence="7">
    <location>
        <begin position="130"/>
        <end position="152"/>
    </location>
</feature>
<proteinExistence type="inferred from homology"/>
<keyword evidence="6 7" id="KW-0472">Membrane</keyword>
<comment type="subcellular location">
    <subcellularLocation>
        <location evidence="1">Cell membrane</location>
        <topology evidence="1">Multi-pass membrane protein</topology>
    </subcellularLocation>
</comment>
<feature type="transmembrane region" description="Helical" evidence="7">
    <location>
        <begin position="259"/>
        <end position="278"/>
    </location>
</feature>
<comment type="caution">
    <text evidence="8">The sequence shown here is derived from an EMBL/GenBank/DDBJ whole genome shotgun (WGS) entry which is preliminary data.</text>
</comment>
<gene>
    <name evidence="8" type="ORF">DI586_00970</name>
</gene>
<feature type="transmembrane region" description="Helical" evidence="7">
    <location>
        <begin position="97"/>
        <end position="118"/>
    </location>
</feature>
<keyword evidence="4 7" id="KW-0812">Transmembrane</keyword>
<comment type="similarity">
    <text evidence="2">Belongs to the UPF0324 family.</text>
</comment>
<evidence type="ECO:0000256" key="7">
    <source>
        <dbReference type="SAM" id="Phobius"/>
    </source>
</evidence>
<dbReference type="PANTHER" id="PTHR30106">
    <property type="entry name" value="INNER MEMBRANE PROTEIN YEIH-RELATED"/>
    <property type="match status" value="1"/>
</dbReference>
<evidence type="ECO:0000256" key="4">
    <source>
        <dbReference type="ARBA" id="ARBA00022692"/>
    </source>
</evidence>
<keyword evidence="3" id="KW-1003">Cell membrane</keyword>
<organism evidence="8 9">
    <name type="scientific">Micavibrio aeruginosavorus</name>
    <dbReference type="NCBI Taxonomy" id="349221"/>
    <lineage>
        <taxon>Bacteria</taxon>
        <taxon>Pseudomonadati</taxon>
        <taxon>Bdellovibrionota</taxon>
        <taxon>Bdellovibrionia</taxon>
        <taxon>Bdellovibrionales</taxon>
        <taxon>Pseudobdellovibrionaceae</taxon>
        <taxon>Micavibrio</taxon>
    </lineage>
</organism>
<name>A0A2W5FQU5_9BACT</name>
<protein>
    <submittedName>
        <fullName evidence="8">Putative sulfate exporter family transporter</fullName>
    </submittedName>
</protein>
<feature type="transmembrane region" description="Helical" evidence="7">
    <location>
        <begin position="193"/>
        <end position="210"/>
    </location>
</feature>
<dbReference type="Pfam" id="PF03601">
    <property type="entry name" value="Cons_hypoth698"/>
    <property type="match status" value="1"/>
</dbReference>
<dbReference type="EMBL" id="QFOT01000004">
    <property type="protein sequence ID" value="PZP57293.1"/>
    <property type="molecule type" value="Genomic_DNA"/>
</dbReference>
<dbReference type="PANTHER" id="PTHR30106:SF1">
    <property type="entry name" value="UPF0324 MEMBRANE PROTEIN FN0533"/>
    <property type="match status" value="1"/>
</dbReference>
<sequence length="280" mass="29788">MGNPYQDKTKFYAGWLMAIGIVGLGAGVPLNEALRVGAHGIVYTLAGITFTFAVGLLIGKFLSLDKSISLLLTAGTAICGGSAIAAISRVIDARSDAVAISLCTVFLLNAAALIIFPFIGHALDLTQGQFGLWAGLAIHDTSSVIGAALQYGDEATQVATTTKLARAIWIIPLAFVIGLLWSKEEGRIPFISVIKRCWFIGGFLLMSLFISYVPSLSEFGQIIELSAKRLMVLVLFFIGTGLTRELLGQVGFKPFLQGITLWVMVSAATLAVILAGWISF</sequence>
<accession>A0A2W5FQU5</accession>
<feature type="transmembrane region" description="Helical" evidence="7">
    <location>
        <begin position="12"/>
        <end position="30"/>
    </location>
</feature>
<evidence type="ECO:0000313" key="9">
    <source>
        <dbReference type="Proteomes" id="UP000249739"/>
    </source>
</evidence>
<evidence type="ECO:0000256" key="1">
    <source>
        <dbReference type="ARBA" id="ARBA00004651"/>
    </source>
</evidence>
<evidence type="ECO:0000256" key="3">
    <source>
        <dbReference type="ARBA" id="ARBA00022475"/>
    </source>
</evidence>
<dbReference type="Proteomes" id="UP000249739">
    <property type="component" value="Unassembled WGS sequence"/>
</dbReference>
<evidence type="ECO:0000256" key="2">
    <source>
        <dbReference type="ARBA" id="ARBA00007977"/>
    </source>
</evidence>
<evidence type="ECO:0000313" key="8">
    <source>
        <dbReference type="EMBL" id="PZP57293.1"/>
    </source>
</evidence>
<keyword evidence="5 7" id="KW-1133">Transmembrane helix</keyword>
<evidence type="ECO:0000256" key="6">
    <source>
        <dbReference type="ARBA" id="ARBA00023136"/>
    </source>
</evidence>
<dbReference type="InterPro" id="IPR018383">
    <property type="entry name" value="UPF0324_pro"/>
</dbReference>
<reference evidence="8 9" key="1">
    <citation type="submission" date="2017-08" db="EMBL/GenBank/DDBJ databases">
        <title>Infants hospitalized years apart are colonized by the same room-sourced microbial strains.</title>
        <authorList>
            <person name="Brooks B."/>
            <person name="Olm M.R."/>
            <person name="Firek B.A."/>
            <person name="Baker R."/>
            <person name="Thomas B.C."/>
            <person name="Morowitz M.J."/>
            <person name="Banfield J.F."/>
        </authorList>
    </citation>
    <scope>NUCLEOTIDE SEQUENCE [LARGE SCALE GENOMIC DNA]</scope>
    <source>
        <strain evidence="8">S2_006_000_R2_64</strain>
    </source>
</reference>
<feature type="transmembrane region" description="Helical" evidence="7">
    <location>
        <begin position="164"/>
        <end position="181"/>
    </location>
</feature>
<feature type="transmembrane region" description="Helical" evidence="7">
    <location>
        <begin position="70"/>
        <end position="91"/>
    </location>
</feature>
<evidence type="ECO:0000256" key="5">
    <source>
        <dbReference type="ARBA" id="ARBA00022989"/>
    </source>
</evidence>
<feature type="transmembrane region" description="Helical" evidence="7">
    <location>
        <begin position="36"/>
        <end position="58"/>
    </location>
</feature>
<dbReference type="AlphaFoldDB" id="A0A2W5FQU5"/>
<dbReference type="GO" id="GO:0005886">
    <property type="term" value="C:plasma membrane"/>
    <property type="evidence" value="ECO:0007669"/>
    <property type="project" value="UniProtKB-SubCell"/>
</dbReference>